<evidence type="ECO:0000313" key="2">
    <source>
        <dbReference type="Proteomes" id="UP001153332"/>
    </source>
</evidence>
<gene>
    <name evidence="1" type="ORF">O1611_g3738</name>
</gene>
<proteinExistence type="predicted"/>
<sequence length="659" mass="75202">MSSTIKEYISTSSELRQVQDHCPERPYVELTIPNDARRILSVIFTTVSRDQGWADDGGFSYSWFDGIVQRRTSGHTDLPVYTICGNRTANPEFFKQETCWDYQSGTRKRRWVEALQAGDIIGILPRAMYPARVNIIREGSIKIQYETYEDGNNETVVAEDEKNGFYERPVKANEHEIRVLVVEPGSYDDPIHCSFDYIKLAEDGSSDSPPEFNALSYCWNVSPGDFYILLDPNFHVGKAVSWAGRKFDVGQNVETGLRRLRHKDKAMRIWIDAICINQMDLGERAQQVSVMGMIYSQAATVHIWLGEGNILVDSALHVVHDVSTRDAEVERPPEGVRSISNTAINKFWDLIKRNYSRQLSEIGDDWWTGEISAMVGGLYQHPWFTRVWVLQEAILARRAFIHSGAEVILFKEVISMSNLFLEIRSTPGWWAHIKWRPALAPIWGRLGKSTPALTEESDSQITSGTEAKESGSHILERQKPFGILDVFVDGLVMRATDPRDKLFALLPFAYELSNPKDREDNRLKLSSLIRPNYTKSAAAVFADFTRWWIHTHKSLAIFSYIHADPARSWRRMRNQQQPMEPPSDSLSQPHHPTWTIGADVCVSRGKLLMSLGTNEILIVHLLILLVSYTQKDDGIQNSKKDEDGRKTEDLYLKSCQMTR</sequence>
<protein>
    <submittedName>
        <fullName evidence="1">Uncharacterized protein</fullName>
    </submittedName>
</protein>
<name>A0ACC2JQZ1_9PEZI</name>
<dbReference type="Proteomes" id="UP001153332">
    <property type="component" value="Unassembled WGS sequence"/>
</dbReference>
<reference evidence="1" key="1">
    <citation type="submission" date="2022-12" db="EMBL/GenBank/DDBJ databases">
        <title>Genome Sequence of Lasiodiplodia mahajangana.</title>
        <authorList>
            <person name="Buettner E."/>
        </authorList>
    </citation>
    <scope>NUCLEOTIDE SEQUENCE</scope>
    <source>
        <strain evidence="1">VT137</strain>
    </source>
</reference>
<evidence type="ECO:0000313" key="1">
    <source>
        <dbReference type="EMBL" id="KAJ8129896.1"/>
    </source>
</evidence>
<dbReference type="EMBL" id="JAPUUL010000633">
    <property type="protein sequence ID" value="KAJ8129896.1"/>
    <property type="molecule type" value="Genomic_DNA"/>
</dbReference>
<organism evidence="1 2">
    <name type="scientific">Lasiodiplodia mahajangana</name>
    <dbReference type="NCBI Taxonomy" id="1108764"/>
    <lineage>
        <taxon>Eukaryota</taxon>
        <taxon>Fungi</taxon>
        <taxon>Dikarya</taxon>
        <taxon>Ascomycota</taxon>
        <taxon>Pezizomycotina</taxon>
        <taxon>Dothideomycetes</taxon>
        <taxon>Dothideomycetes incertae sedis</taxon>
        <taxon>Botryosphaeriales</taxon>
        <taxon>Botryosphaeriaceae</taxon>
        <taxon>Lasiodiplodia</taxon>
    </lineage>
</organism>
<accession>A0ACC2JQZ1</accession>
<keyword evidence="2" id="KW-1185">Reference proteome</keyword>
<comment type="caution">
    <text evidence="1">The sequence shown here is derived from an EMBL/GenBank/DDBJ whole genome shotgun (WGS) entry which is preliminary data.</text>
</comment>